<reference evidence="5 6" key="1">
    <citation type="submission" date="2017-12" db="EMBL/GenBank/DDBJ databases">
        <title>Phylogenetic diversity of female urinary microbiome.</title>
        <authorList>
            <person name="Thomas-White K."/>
            <person name="Wolfe A.J."/>
        </authorList>
    </citation>
    <scope>NUCLEOTIDE SEQUENCE [LARGE SCALE GENOMIC DNA]</scope>
    <source>
        <strain evidence="5 6">UMB1298</strain>
    </source>
</reference>
<dbReference type="InterPro" id="IPR002347">
    <property type="entry name" value="SDR_fam"/>
</dbReference>
<accession>A0A2I1P8F3</accession>
<dbReference type="Proteomes" id="UP000234206">
    <property type="component" value="Unassembled WGS sequence"/>
</dbReference>
<evidence type="ECO:0000313" key="5">
    <source>
        <dbReference type="EMBL" id="PKZ40908.1"/>
    </source>
</evidence>
<evidence type="ECO:0000256" key="1">
    <source>
        <dbReference type="ARBA" id="ARBA00006484"/>
    </source>
</evidence>
<evidence type="ECO:0000256" key="4">
    <source>
        <dbReference type="SAM" id="MobiDB-lite"/>
    </source>
</evidence>
<dbReference type="InterPro" id="IPR036291">
    <property type="entry name" value="NAD(P)-bd_dom_sf"/>
</dbReference>
<dbReference type="SUPFAM" id="SSF51735">
    <property type="entry name" value="NAD(P)-binding Rossmann-fold domains"/>
    <property type="match status" value="1"/>
</dbReference>
<name>A0A2I1P8F3_9MICO</name>
<dbReference type="PIRSF" id="PIRSF000126">
    <property type="entry name" value="11-beta-HSD1"/>
    <property type="match status" value="1"/>
</dbReference>
<dbReference type="Pfam" id="PF00106">
    <property type="entry name" value="adh_short"/>
    <property type="match status" value="1"/>
</dbReference>
<dbReference type="OrthoDB" id="9797538at2"/>
<keyword evidence="6" id="KW-1185">Reference proteome</keyword>
<keyword evidence="2" id="KW-0560">Oxidoreductase</keyword>
<dbReference type="CDD" id="cd05233">
    <property type="entry name" value="SDR_c"/>
    <property type="match status" value="1"/>
</dbReference>
<dbReference type="PANTHER" id="PTHR43086">
    <property type="entry name" value="VERY-LONG-CHAIN 3-OXOOACYL-COA REDUCTASE"/>
    <property type="match status" value="1"/>
</dbReference>
<protein>
    <submittedName>
        <fullName evidence="5">Short-chain dehydrogenase</fullName>
    </submittedName>
</protein>
<sequence>MDTAPAPTPRPMALITGASSGIGKEYATQLAAKGYGIVLVARDRQRLEALAVHLGTHFGVPTEVLTADLSQRQDMERVVRRLEQDEDAVEVLVNNAGYGLGTAFLASEIEDEEDALAVMVRAVMVLSQAAARRMVADGHGIVINVSSVAGWLPYGTYGAAKAWVRTFTEGLAMELRGTGVHVQALAPGLTHTEFHQRMGEEFAGAPEWAWLHPDQVVRESLEAVGSREVTCVPGLPYKVAALVLPRLPRRVVMALSAKVDEQERALRGRARRVVSSSQAPEPARAGAVDAGATTSEADEDASVPSDA</sequence>
<proteinExistence type="inferred from homology"/>
<gene>
    <name evidence="5" type="ORF">CYJ76_10600</name>
</gene>
<evidence type="ECO:0000256" key="3">
    <source>
        <dbReference type="RuleBase" id="RU000363"/>
    </source>
</evidence>
<dbReference type="AlphaFoldDB" id="A0A2I1P8F3"/>
<comment type="similarity">
    <text evidence="1 3">Belongs to the short-chain dehydrogenases/reductases (SDR) family.</text>
</comment>
<dbReference type="GO" id="GO:0016491">
    <property type="term" value="F:oxidoreductase activity"/>
    <property type="evidence" value="ECO:0007669"/>
    <property type="project" value="UniProtKB-KW"/>
</dbReference>
<organism evidence="5 6">
    <name type="scientific">Kytococcus schroeteri</name>
    <dbReference type="NCBI Taxonomy" id="138300"/>
    <lineage>
        <taxon>Bacteria</taxon>
        <taxon>Bacillati</taxon>
        <taxon>Actinomycetota</taxon>
        <taxon>Actinomycetes</taxon>
        <taxon>Micrococcales</taxon>
        <taxon>Kytococcaceae</taxon>
        <taxon>Kytococcus</taxon>
    </lineage>
</organism>
<dbReference type="PRINTS" id="PR00081">
    <property type="entry name" value="GDHRDH"/>
</dbReference>
<evidence type="ECO:0000313" key="6">
    <source>
        <dbReference type="Proteomes" id="UP000234206"/>
    </source>
</evidence>
<comment type="caution">
    <text evidence="5">The sequence shown here is derived from an EMBL/GenBank/DDBJ whole genome shotgun (WGS) entry which is preliminary data.</text>
</comment>
<dbReference type="EMBL" id="PKIZ01000024">
    <property type="protein sequence ID" value="PKZ40908.1"/>
    <property type="molecule type" value="Genomic_DNA"/>
</dbReference>
<dbReference type="RefSeq" id="WP_101850063.1">
    <property type="nucleotide sequence ID" value="NZ_PKIZ01000024.1"/>
</dbReference>
<evidence type="ECO:0000256" key="2">
    <source>
        <dbReference type="ARBA" id="ARBA00023002"/>
    </source>
</evidence>
<dbReference type="PANTHER" id="PTHR43086:SF3">
    <property type="entry name" value="NADP-DEPENDENT 3-HYDROXY ACID DEHYDROGENASE YDFG"/>
    <property type="match status" value="1"/>
</dbReference>
<dbReference type="PRINTS" id="PR00080">
    <property type="entry name" value="SDRFAMILY"/>
</dbReference>
<feature type="region of interest" description="Disordered" evidence="4">
    <location>
        <begin position="269"/>
        <end position="307"/>
    </location>
</feature>
<dbReference type="Gene3D" id="3.40.50.720">
    <property type="entry name" value="NAD(P)-binding Rossmann-like Domain"/>
    <property type="match status" value="1"/>
</dbReference>